<dbReference type="EMBL" id="JAWXYG010000001">
    <property type="protein sequence ID" value="KAK4285055.1"/>
    <property type="molecule type" value="Genomic_DNA"/>
</dbReference>
<feature type="domain" description="CMP/dCMP-type deaminase" evidence="3">
    <location>
        <begin position="267"/>
        <end position="391"/>
    </location>
</feature>
<sequence>MADSNMAMYQIVHIPDKEPYPLHQQPTENVIASVIDPKHANNIIRMLNKIEPLENLRHVKRVQKKILEAGQIQLSVILCLASEGDNQLDSVPPHLQELINSYQLSPFITKVCKYAATSKEEWQEQCKFWPTSYHPRTYDVDGITGFNECESQLIFKFMQSAVDLATSEAGLVVNAAVIVDPSAKQVISSACDEVYVSNTCKDSCSTDSCCLKKPESFSFHPCGNKVGADDLLHSNNLFNQLKQPHIGVACLYPWRWPEQQSHMQSLYSWHPLRHAAMVAIESSAARDRHLFPSVSDINDRCLELDHEKTSWMASPPKRQRTIPENVEDDEKLNALGQSSDQVSARPYLCTGYDIFLVWEPCTMCAMALVHQRIRRIFYAFPNPKAGALGSVHRLQGEKSLNHHYAVFRVLLPEQVLHKRNAEAAETIAASTA</sequence>
<evidence type="ECO:0000256" key="2">
    <source>
        <dbReference type="ARBA" id="ARBA00038160"/>
    </source>
</evidence>
<dbReference type="GO" id="GO:0002100">
    <property type="term" value="P:tRNA wobble adenosine to inosine editing"/>
    <property type="evidence" value="ECO:0007669"/>
    <property type="project" value="InterPro"/>
</dbReference>
<evidence type="ECO:0000313" key="5">
    <source>
        <dbReference type="Proteomes" id="UP001293593"/>
    </source>
</evidence>
<dbReference type="SUPFAM" id="SSF53927">
    <property type="entry name" value="Cytidine deaminase-like"/>
    <property type="match status" value="1"/>
</dbReference>
<evidence type="ECO:0000256" key="1">
    <source>
        <dbReference type="ARBA" id="ARBA00022694"/>
    </source>
</evidence>
<proteinExistence type="inferred from homology"/>
<dbReference type="Proteomes" id="UP001293593">
    <property type="component" value="Unassembled WGS sequence"/>
</dbReference>
<gene>
    <name evidence="4" type="ORF">QN277_001801</name>
</gene>
<dbReference type="PANTHER" id="PTHR11079">
    <property type="entry name" value="CYTOSINE DEAMINASE FAMILY MEMBER"/>
    <property type="match status" value="1"/>
</dbReference>
<organism evidence="4 5">
    <name type="scientific">Acacia crassicarpa</name>
    <name type="common">northern wattle</name>
    <dbReference type="NCBI Taxonomy" id="499986"/>
    <lineage>
        <taxon>Eukaryota</taxon>
        <taxon>Viridiplantae</taxon>
        <taxon>Streptophyta</taxon>
        <taxon>Embryophyta</taxon>
        <taxon>Tracheophyta</taxon>
        <taxon>Spermatophyta</taxon>
        <taxon>Magnoliopsida</taxon>
        <taxon>eudicotyledons</taxon>
        <taxon>Gunneridae</taxon>
        <taxon>Pentapetalae</taxon>
        <taxon>rosids</taxon>
        <taxon>fabids</taxon>
        <taxon>Fabales</taxon>
        <taxon>Fabaceae</taxon>
        <taxon>Caesalpinioideae</taxon>
        <taxon>mimosoid clade</taxon>
        <taxon>Acacieae</taxon>
        <taxon>Acacia</taxon>
    </lineage>
</organism>
<evidence type="ECO:0000259" key="3">
    <source>
        <dbReference type="PROSITE" id="PS51747"/>
    </source>
</evidence>
<dbReference type="GO" id="GO:0052717">
    <property type="term" value="F:tRNA-specific adenosine-34 deaminase activity"/>
    <property type="evidence" value="ECO:0007669"/>
    <property type="project" value="UniProtKB-EC"/>
</dbReference>
<reference evidence="4" key="1">
    <citation type="submission" date="2023-10" db="EMBL/GenBank/DDBJ databases">
        <title>Chromosome-level genome of the transformable northern wattle, Acacia crassicarpa.</title>
        <authorList>
            <person name="Massaro I."/>
            <person name="Sinha N.R."/>
            <person name="Poethig S."/>
            <person name="Leichty A.R."/>
        </authorList>
    </citation>
    <scope>NUCLEOTIDE SEQUENCE</scope>
    <source>
        <strain evidence="4">Acra3RX</strain>
        <tissue evidence="4">Leaf</tissue>
    </source>
</reference>
<keyword evidence="1" id="KW-0819">tRNA processing</keyword>
<dbReference type="GO" id="GO:0005634">
    <property type="term" value="C:nucleus"/>
    <property type="evidence" value="ECO:0007669"/>
    <property type="project" value="TreeGrafter"/>
</dbReference>
<dbReference type="AlphaFoldDB" id="A0AAE1N9E5"/>
<name>A0AAE1N9E5_9FABA</name>
<protein>
    <recommendedName>
        <fullName evidence="3">CMP/dCMP-type deaminase domain-containing protein</fullName>
    </recommendedName>
</protein>
<dbReference type="InterPro" id="IPR002125">
    <property type="entry name" value="CMP_dCMP_dom"/>
</dbReference>
<evidence type="ECO:0000313" key="4">
    <source>
        <dbReference type="EMBL" id="KAK4285055.1"/>
    </source>
</evidence>
<dbReference type="InterPro" id="IPR016193">
    <property type="entry name" value="Cytidine_deaminase-like"/>
</dbReference>
<comment type="similarity">
    <text evidence="2">Belongs to the cytidine and deoxycytidylate deaminase family. ADAT3 subfamily.</text>
</comment>
<dbReference type="PANTHER" id="PTHR11079:SF156">
    <property type="entry name" value="INACTIVE TRNA-SPECIFIC ADENOSINE DEAMINASE-LIKE PROTEIN 3-RELATED"/>
    <property type="match status" value="1"/>
</dbReference>
<dbReference type="GO" id="GO:0005737">
    <property type="term" value="C:cytoplasm"/>
    <property type="evidence" value="ECO:0007669"/>
    <property type="project" value="TreeGrafter"/>
</dbReference>
<dbReference type="Gene3D" id="3.40.140.10">
    <property type="entry name" value="Cytidine Deaminase, domain 2"/>
    <property type="match status" value="1"/>
</dbReference>
<keyword evidence="5" id="KW-1185">Reference proteome</keyword>
<dbReference type="PROSITE" id="PS51747">
    <property type="entry name" value="CYT_DCMP_DEAMINASES_2"/>
    <property type="match status" value="1"/>
</dbReference>
<accession>A0AAE1N9E5</accession>
<dbReference type="GO" id="GO:0046872">
    <property type="term" value="F:metal ion binding"/>
    <property type="evidence" value="ECO:0007669"/>
    <property type="project" value="UniProtKB-KW"/>
</dbReference>
<comment type="caution">
    <text evidence="4">The sequence shown here is derived from an EMBL/GenBank/DDBJ whole genome shotgun (WGS) entry which is preliminary data.</text>
</comment>